<evidence type="ECO:0000313" key="5">
    <source>
        <dbReference type="EMBL" id="KAK6132145.1"/>
    </source>
</evidence>
<comment type="similarity">
    <text evidence="1 3">Belongs to the UDP-glycosyltransferase family.</text>
</comment>
<evidence type="ECO:0000313" key="6">
    <source>
        <dbReference type="Proteomes" id="UP001318860"/>
    </source>
</evidence>
<dbReference type="PANTHER" id="PTHR48048">
    <property type="entry name" value="GLYCOSYLTRANSFERASE"/>
    <property type="match status" value="1"/>
</dbReference>
<dbReference type="EMBL" id="JABTTQ020001280">
    <property type="protein sequence ID" value="KAK6132145.1"/>
    <property type="molecule type" value="Genomic_DNA"/>
</dbReference>
<dbReference type="Proteomes" id="UP001318860">
    <property type="component" value="Unassembled WGS sequence"/>
</dbReference>
<keyword evidence="3" id="KW-0328">Glycosyltransferase</keyword>
<dbReference type="InterPro" id="IPR050481">
    <property type="entry name" value="UDP-glycosyltransf_plant"/>
</dbReference>
<dbReference type="EC" id="2.4.1.-" evidence="4"/>
<dbReference type="Gene3D" id="3.40.50.2000">
    <property type="entry name" value="Glycogen Phosphorylase B"/>
    <property type="match status" value="2"/>
</dbReference>
<gene>
    <name evidence="5" type="ORF">DH2020_034101</name>
</gene>
<evidence type="ECO:0000256" key="4">
    <source>
        <dbReference type="RuleBase" id="RU362057"/>
    </source>
</evidence>
<organism evidence="5 6">
    <name type="scientific">Rehmannia glutinosa</name>
    <name type="common">Chinese foxglove</name>
    <dbReference type="NCBI Taxonomy" id="99300"/>
    <lineage>
        <taxon>Eukaryota</taxon>
        <taxon>Viridiplantae</taxon>
        <taxon>Streptophyta</taxon>
        <taxon>Embryophyta</taxon>
        <taxon>Tracheophyta</taxon>
        <taxon>Spermatophyta</taxon>
        <taxon>Magnoliopsida</taxon>
        <taxon>eudicotyledons</taxon>
        <taxon>Gunneridae</taxon>
        <taxon>Pentapetalae</taxon>
        <taxon>asterids</taxon>
        <taxon>lamiids</taxon>
        <taxon>Lamiales</taxon>
        <taxon>Orobanchaceae</taxon>
        <taxon>Rehmannieae</taxon>
        <taxon>Rehmannia</taxon>
    </lineage>
</organism>
<dbReference type="PANTHER" id="PTHR48048:SF70">
    <property type="entry name" value="ISOFLAVONE 7-O-GLUCOSYLTRANSFERASE"/>
    <property type="match status" value="1"/>
</dbReference>
<comment type="caution">
    <text evidence="5">The sequence shown here is derived from an EMBL/GenBank/DDBJ whole genome shotgun (WGS) entry which is preliminary data.</text>
</comment>
<evidence type="ECO:0000256" key="2">
    <source>
        <dbReference type="ARBA" id="ARBA00022679"/>
    </source>
</evidence>
<reference evidence="5 6" key="1">
    <citation type="journal article" date="2021" name="Comput. Struct. Biotechnol. J.">
        <title>De novo genome assembly of the potent medicinal plant Rehmannia glutinosa using nanopore technology.</title>
        <authorList>
            <person name="Ma L."/>
            <person name="Dong C."/>
            <person name="Song C."/>
            <person name="Wang X."/>
            <person name="Zheng X."/>
            <person name="Niu Y."/>
            <person name="Chen S."/>
            <person name="Feng W."/>
        </authorList>
    </citation>
    <scope>NUCLEOTIDE SEQUENCE [LARGE SCALE GENOMIC DNA]</scope>
    <source>
        <strain evidence="5">DH-2019</strain>
    </source>
</reference>
<evidence type="ECO:0000256" key="1">
    <source>
        <dbReference type="ARBA" id="ARBA00009995"/>
    </source>
</evidence>
<dbReference type="InterPro" id="IPR002213">
    <property type="entry name" value="UDP_glucos_trans"/>
</dbReference>
<keyword evidence="2 3" id="KW-0808">Transferase</keyword>
<proteinExistence type="inferred from homology"/>
<name>A0ABR0VE91_REHGL</name>
<dbReference type="PROSITE" id="PS00375">
    <property type="entry name" value="UDPGT"/>
    <property type="match status" value="1"/>
</dbReference>
<dbReference type="Pfam" id="PF00201">
    <property type="entry name" value="UDPGT"/>
    <property type="match status" value="1"/>
</dbReference>
<dbReference type="InterPro" id="IPR035595">
    <property type="entry name" value="UDP_glycos_trans_CS"/>
</dbReference>
<accession>A0ABR0VE91</accession>
<dbReference type="CDD" id="cd03784">
    <property type="entry name" value="GT1_Gtf-like"/>
    <property type="match status" value="1"/>
</dbReference>
<sequence>MEDSIVLYASPEHLNSMLILAKFISKHHPSIPVIILSSAAESAAASIAAVPSVTYRRLPTSDLPPNLTKNPVELFFEIPRLNNPNLRDALQEISQKSRIRAFVIDFFCNSAFEVSTSLNIPTFFYVSSGAFGLCVFLYFPTIDETIPQDIGDLNDFIEVPGCPPIYSLDFPNGMFFRQSNTYRHFLDTAKNMRKSTGIVVNAFDALEFRAKEALVNGSCIPTGPTPPVYFVGPLVGESNAKNGAVQHECLRWLDSQPSKSVIFLCFGRRGLFSEEQLKEMALGLENSGHRFLWSVRSPPGKRNLAPGAADEPDLDELLPEGFLERTKERGFVIKSWAPQKEVLSHGAVAGFVTHCGRSSILEAVSFGVPMIGWPIYAEQRMNRVFMVEEMKVALPLEEAADGFVTAAELEKRVRELMESKTGRAVSRRVAEMKKAAESAVREDGSSLVALGKFIDSVTRVDCGID</sequence>
<dbReference type="SUPFAM" id="SSF53756">
    <property type="entry name" value="UDP-Glycosyltransferase/glycogen phosphorylase"/>
    <property type="match status" value="1"/>
</dbReference>
<keyword evidence="6" id="KW-1185">Reference proteome</keyword>
<protein>
    <recommendedName>
        <fullName evidence="4">Glycosyltransferase</fullName>
        <ecNumber evidence="4">2.4.1.-</ecNumber>
    </recommendedName>
</protein>
<evidence type="ECO:0000256" key="3">
    <source>
        <dbReference type="RuleBase" id="RU003718"/>
    </source>
</evidence>